<comment type="caution">
    <text evidence="2">The sequence shown here is derived from an EMBL/GenBank/DDBJ whole genome shotgun (WGS) entry which is preliminary data.</text>
</comment>
<dbReference type="InterPro" id="IPR052374">
    <property type="entry name" value="SERAC1"/>
</dbReference>
<dbReference type="AlphaFoldDB" id="A0AAD9S9U1"/>
<sequence>MRDIKPYLNLQVVWTPEDGDNIDQEIEADYGGLVVLQTILDGRLQPSKYPGIYNCIVGLAFFGTPFRGTDSIFHTKMLQHAEMMQMSVYHENYKIFEPCNDSLLNVVDSFLETTGDGDLKPRTICFYETKRTDVGRLIRHAGDADTNEDKNLVTILVNSHSGRLDPNKSTDYWSRACDHFDVNKFSNPDDGDFERLVDELKTMIKDGPGMIHQRSQGMSRPRAKGRHSVSSFESNRH</sequence>
<evidence type="ECO:0000256" key="1">
    <source>
        <dbReference type="SAM" id="MobiDB-lite"/>
    </source>
</evidence>
<feature type="region of interest" description="Disordered" evidence="1">
    <location>
        <begin position="208"/>
        <end position="237"/>
    </location>
</feature>
<gene>
    <name evidence="2" type="ORF">N8I77_009458</name>
</gene>
<evidence type="ECO:0000313" key="2">
    <source>
        <dbReference type="EMBL" id="KAK2602964.1"/>
    </source>
</evidence>
<protein>
    <submittedName>
        <fullName evidence="2">Uncharacterized protein</fullName>
    </submittedName>
</protein>
<name>A0AAD9S9U1_PHOAM</name>
<dbReference type="PANTHER" id="PTHR48182">
    <property type="entry name" value="PROTEIN SERAC1"/>
    <property type="match status" value="1"/>
</dbReference>
<organism evidence="2 3">
    <name type="scientific">Phomopsis amygdali</name>
    <name type="common">Fusicoccum amygdali</name>
    <dbReference type="NCBI Taxonomy" id="1214568"/>
    <lineage>
        <taxon>Eukaryota</taxon>
        <taxon>Fungi</taxon>
        <taxon>Dikarya</taxon>
        <taxon>Ascomycota</taxon>
        <taxon>Pezizomycotina</taxon>
        <taxon>Sordariomycetes</taxon>
        <taxon>Sordariomycetidae</taxon>
        <taxon>Diaporthales</taxon>
        <taxon>Diaporthaceae</taxon>
        <taxon>Diaporthe</taxon>
    </lineage>
</organism>
<evidence type="ECO:0000313" key="3">
    <source>
        <dbReference type="Proteomes" id="UP001265746"/>
    </source>
</evidence>
<dbReference type="Proteomes" id="UP001265746">
    <property type="component" value="Unassembled WGS sequence"/>
</dbReference>
<feature type="compositionally biased region" description="Polar residues" evidence="1">
    <location>
        <begin position="228"/>
        <end position="237"/>
    </location>
</feature>
<dbReference type="PANTHER" id="PTHR48182:SF3">
    <property type="entry name" value="DUF676 DOMAIN-CONTAINING PROTEIN"/>
    <property type="match status" value="1"/>
</dbReference>
<dbReference type="EMBL" id="JAUJFL010000005">
    <property type="protein sequence ID" value="KAK2602964.1"/>
    <property type="molecule type" value="Genomic_DNA"/>
</dbReference>
<keyword evidence="3" id="KW-1185">Reference proteome</keyword>
<proteinExistence type="predicted"/>
<accession>A0AAD9S9U1</accession>
<reference evidence="2" key="1">
    <citation type="submission" date="2023-06" db="EMBL/GenBank/DDBJ databases">
        <authorList>
            <person name="Noh H."/>
        </authorList>
    </citation>
    <scope>NUCLEOTIDE SEQUENCE</scope>
    <source>
        <strain evidence="2">DUCC20226</strain>
    </source>
</reference>